<dbReference type="Proteomes" id="UP001283361">
    <property type="component" value="Unassembled WGS sequence"/>
</dbReference>
<evidence type="ECO:0000313" key="3">
    <source>
        <dbReference type="Proteomes" id="UP001283361"/>
    </source>
</evidence>
<comment type="caution">
    <text evidence="2">The sequence shown here is derived from an EMBL/GenBank/DDBJ whole genome shotgun (WGS) entry which is preliminary data.</text>
</comment>
<gene>
    <name evidence="2" type="ORF">RRG08_053044</name>
</gene>
<protein>
    <submittedName>
        <fullName evidence="2">Uncharacterized protein</fullName>
    </submittedName>
</protein>
<reference evidence="2" key="1">
    <citation type="journal article" date="2023" name="G3 (Bethesda)">
        <title>A reference genome for the long-term kleptoplast-retaining sea slug Elysia crispata morphotype clarki.</title>
        <authorList>
            <person name="Eastman K.E."/>
            <person name="Pendleton A.L."/>
            <person name="Shaikh M.A."/>
            <person name="Suttiyut T."/>
            <person name="Ogas R."/>
            <person name="Tomko P."/>
            <person name="Gavelis G."/>
            <person name="Widhalm J.R."/>
            <person name="Wisecaver J.H."/>
        </authorList>
    </citation>
    <scope>NUCLEOTIDE SEQUENCE</scope>
    <source>
        <strain evidence="2">ECLA1</strain>
    </source>
</reference>
<organism evidence="2 3">
    <name type="scientific">Elysia crispata</name>
    <name type="common">lettuce slug</name>
    <dbReference type="NCBI Taxonomy" id="231223"/>
    <lineage>
        <taxon>Eukaryota</taxon>
        <taxon>Metazoa</taxon>
        <taxon>Spiralia</taxon>
        <taxon>Lophotrochozoa</taxon>
        <taxon>Mollusca</taxon>
        <taxon>Gastropoda</taxon>
        <taxon>Heterobranchia</taxon>
        <taxon>Euthyneura</taxon>
        <taxon>Panpulmonata</taxon>
        <taxon>Sacoglossa</taxon>
        <taxon>Placobranchoidea</taxon>
        <taxon>Plakobranchidae</taxon>
        <taxon>Elysia</taxon>
    </lineage>
</organism>
<evidence type="ECO:0000256" key="1">
    <source>
        <dbReference type="SAM" id="MobiDB-lite"/>
    </source>
</evidence>
<sequence length="262" mass="29344">MYRFAPRSDSTGLKISVFTQDIWSVSLRLPPEVITDWSFNAPFEGEVHRDGSSVTRPITSPPSPQLTGSLQQGVNQRKRLAGAVVKVSGENFSSHSWFNLPVFGQPRTVDHREQTVISSTVDHREQTVISAIVDHREQTVISAKVDHREQSVISASVDHREQTVISAIVDHREQSVISATVDHREQTVISAIVDHREQTVISAIVDHREQSVISATVDHREQTVISAIVDHREQTVITATVDHREQTEPPIRGNQIPNRRSD</sequence>
<name>A0AAE0XTD9_9GAST</name>
<feature type="region of interest" description="Disordered" evidence="1">
    <location>
        <begin position="48"/>
        <end position="69"/>
    </location>
</feature>
<dbReference type="AlphaFoldDB" id="A0AAE0XTD9"/>
<dbReference type="EMBL" id="JAWDGP010007694">
    <property type="protein sequence ID" value="KAK3708461.1"/>
    <property type="molecule type" value="Genomic_DNA"/>
</dbReference>
<feature type="region of interest" description="Disordered" evidence="1">
    <location>
        <begin position="243"/>
        <end position="262"/>
    </location>
</feature>
<accession>A0AAE0XTD9</accession>
<proteinExistence type="predicted"/>
<keyword evidence="3" id="KW-1185">Reference proteome</keyword>
<evidence type="ECO:0000313" key="2">
    <source>
        <dbReference type="EMBL" id="KAK3708461.1"/>
    </source>
</evidence>